<dbReference type="Proteomes" id="UP000188320">
    <property type="component" value="Unassembled WGS sequence"/>
</dbReference>
<comment type="caution">
    <text evidence="7">The sequence shown here is derived from an EMBL/GenBank/DDBJ whole genome shotgun (WGS) entry which is preliminary data.</text>
</comment>
<keyword evidence="5" id="KW-0472">Membrane</keyword>
<keyword evidence="7" id="KW-0808">Transferase</keyword>
<evidence type="ECO:0000256" key="2">
    <source>
        <dbReference type="ARBA" id="ARBA00022741"/>
    </source>
</evidence>
<dbReference type="PROSITE" id="PS00109">
    <property type="entry name" value="PROTEIN_KINASE_TYR"/>
    <property type="match status" value="1"/>
</dbReference>
<evidence type="ECO:0000256" key="3">
    <source>
        <dbReference type="ARBA" id="ARBA00022840"/>
    </source>
</evidence>
<keyword evidence="7" id="KW-0418">Kinase</keyword>
<gene>
    <name evidence="8" type="ORF">AX774_g2774</name>
    <name evidence="7" type="ORF">AX774_g2879</name>
</gene>
<evidence type="ECO:0000256" key="4">
    <source>
        <dbReference type="SAM" id="MobiDB-lite"/>
    </source>
</evidence>
<dbReference type="Gene3D" id="1.10.510.10">
    <property type="entry name" value="Transferase(Phosphotransferase) domain 1"/>
    <property type="match status" value="1"/>
</dbReference>
<evidence type="ECO:0000313" key="9">
    <source>
        <dbReference type="Proteomes" id="UP000188320"/>
    </source>
</evidence>
<keyword evidence="2" id="KW-0547">Nucleotide-binding</keyword>
<evidence type="ECO:0000313" key="7">
    <source>
        <dbReference type="EMBL" id="OMH83613.1"/>
    </source>
</evidence>
<feature type="compositionally biased region" description="Basic and acidic residues" evidence="4">
    <location>
        <begin position="455"/>
        <end position="467"/>
    </location>
</feature>
<evidence type="ECO:0000256" key="5">
    <source>
        <dbReference type="SAM" id="Phobius"/>
    </source>
</evidence>
<protein>
    <submittedName>
        <fullName evidence="7">Serine/threonine-protein kinase pakC</fullName>
    </submittedName>
</protein>
<comment type="similarity">
    <text evidence="1">Belongs to the protein kinase superfamily. STE Ser/Thr protein kinase family. STE20 subfamily.</text>
</comment>
<keyword evidence="3" id="KW-0067">ATP-binding</keyword>
<accession>A0A1R1PRU6</accession>
<dbReference type="EMBL" id="LSSK01000327">
    <property type="protein sequence ID" value="OMH83698.1"/>
    <property type="molecule type" value="Genomic_DNA"/>
</dbReference>
<keyword evidence="5" id="KW-1133">Transmembrane helix</keyword>
<dbReference type="InterPro" id="IPR000719">
    <property type="entry name" value="Prot_kinase_dom"/>
</dbReference>
<dbReference type="AlphaFoldDB" id="A0A1R1PRU6"/>
<reference evidence="7" key="2">
    <citation type="submission" date="2017-01" db="EMBL/GenBank/DDBJ databases">
        <authorList>
            <person name="Mah S.A."/>
            <person name="Swanson W.J."/>
            <person name="Moy G.W."/>
            <person name="Vacquier V.D."/>
        </authorList>
    </citation>
    <scope>NUCLEOTIDE SEQUENCE [LARGE SCALE GENOMIC DNA]</scope>
    <source>
        <strain evidence="7">COL-18-3</strain>
    </source>
</reference>
<feature type="domain" description="Protein kinase" evidence="6">
    <location>
        <begin position="590"/>
        <end position="945"/>
    </location>
</feature>
<dbReference type="PROSITE" id="PS50011">
    <property type="entry name" value="PROTEIN_KINASE_DOM"/>
    <property type="match status" value="1"/>
</dbReference>
<dbReference type="PANTHER" id="PTHR45832:SF22">
    <property type="entry name" value="SERINE_THREONINE-PROTEIN KINASE SAMKA-RELATED"/>
    <property type="match status" value="1"/>
</dbReference>
<proteinExistence type="inferred from homology"/>
<keyword evidence="5" id="KW-0812">Transmembrane</keyword>
<dbReference type="Gene3D" id="3.30.200.20">
    <property type="entry name" value="Phosphorylase Kinase, domain 1"/>
    <property type="match status" value="1"/>
</dbReference>
<dbReference type="SMART" id="SM00220">
    <property type="entry name" value="S_TKc"/>
    <property type="match status" value="1"/>
</dbReference>
<feature type="region of interest" description="Disordered" evidence="4">
    <location>
        <begin position="509"/>
        <end position="533"/>
    </location>
</feature>
<organism evidence="7 9">
    <name type="scientific">Zancudomyces culisetae</name>
    <name type="common">Gut fungus</name>
    <name type="synonym">Smittium culisetae</name>
    <dbReference type="NCBI Taxonomy" id="1213189"/>
    <lineage>
        <taxon>Eukaryota</taxon>
        <taxon>Fungi</taxon>
        <taxon>Fungi incertae sedis</taxon>
        <taxon>Zoopagomycota</taxon>
        <taxon>Kickxellomycotina</taxon>
        <taxon>Harpellomycetes</taxon>
        <taxon>Harpellales</taxon>
        <taxon>Legeriomycetaceae</taxon>
        <taxon>Zancudomyces</taxon>
    </lineage>
</organism>
<feature type="region of interest" description="Disordered" evidence="4">
    <location>
        <begin position="434"/>
        <end position="467"/>
    </location>
</feature>
<evidence type="ECO:0000256" key="1">
    <source>
        <dbReference type="ARBA" id="ARBA00008874"/>
    </source>
</evidence>
<dbReference type="OrthoDB" id="248923at2759"/>
<dbReference type="EMBL" id="LSSK01000352">
    <property type="protein sequence ID" value="OMH83613.1"/>
    <property type="molecule type" value="Genomic_DNA"/>
</dbReference>
<sequence>MDKKTTYRVIEQKDIQMQMIDLKIKDAKTLSPNVNQFDKKKHEKIQKSVGNTENLPTAKKKYQLLNSKTGKTAPIFTNQKPRFNRDRELEIGEPYDFKVESLDLESANERVAPISTTLTPIENGKRSKDTKKYGFTDFMTENAEERGGGKSAKQVLNIGSPYSIRHDLHIEVDQIEQILSALPNEYWNYVGKTKNKSTDDDVKDENLNVDGRFLVNDKILQKKNYTLEDIKSLRGLPTSNEINEDSFGERDGNKGIKDAANFQNQVEAQWRSSIYGRSVDDKKYKTSDLEMRGTRPFEEPDDENNHAYQAEVLYEGNKVYITGNSYEELATKLGAFNSGYLKDKMGDQMANSGKSDNEERCIEHGKQFLGKDQDNDYSLMNNIHSLKRIPVGITEKKNRHMSILNNEIIESRGFKRSISARGIKQLDIETAISSALNDPSPNSAQEYFERATPTESKKEIGAEKNSSDEQIVYSHNHAAGMSTIDNTPESAHIHFTVDIRQRKNTASRLNPNLKESDKPAEVSITPDEGYSWPENGSSKKVDMYEDQVAAFSTSNEDVVCLDGVDMGKSYQEKHLYPVISTQLQLDQSQYKNMVVFAEGESGDVYFAEDKKTGGRVAIKVIPYSSKNRIRGINNEIEILRESTSFNTVYFLGCLEKKGCVWLVNEYMDLGSLADVFERYPQSTLPPPVAAYCLNSLFLALNHLHSCSILHMDICSDNILFNNKGEVKLADFASAKRCSKNETVLRKEISSLYWAAPEVLRGSGYSQKSEIWAAGVVGYEILTGTPPYIEYPELKAKSLLTSFGLTPALKAFVSSRVAPPVSDPCSSRGQKTVDGLIKEPHLNATENSHTRDKSLLSQVVSENKELIFAGNKPRLPISSIGFLSENTSHTTTFESVSLTSPFSLDGSTYFYNQIKSPTLLDFVVDVCIYNENNRLSVSHILGVSWLFTAIITITTSIQLVIVIFSLIYFGDCKMFES</sequence>
<dbReference type="InterPro" id="IPR011009">
    <property type="entry name" value="Kinase-like_dom_sf"/>
</dbReference>
<name>A0A1R1PRU6_ZANCU</name>
<dbReference type="InterPro" id="IPR051931">
    <property type="entry name" value="PAK3-like"/>
</dbReference>
<evidence type="ECO:0000313" key="8">
    <source>
        <dbReference type="EMBL" id="OMH83698.1"/>
    </source>
</evidence>
<dbReference type="InterPro" id="IPR008266">
    <property type="entry name" value="Tyr_kinase_AS"/>
</dbReference>
<reference evidence="9" key="1">
    <citation type="submission" date="2017-01" db="EMBL/GenBank/DDBJ databases">
        <authorList>
            <person name="Wang Y."/>
            <person name="White M."/>
            <person name="Kvist S."/>
            <person name="Moncalvo J.-M."/>
        </authorList>
    </citation>
    <scope>NUCLEOTIDE SEQUENCE [LARGE SCALE GENOMIC DNA]</scope>
    <source>
        <strain evidence="9">COL-18-3</strain>
    </source>
</reference>
<keyword evidence="9" id="KW-1185">Reference proteome</keyword>
<dbReference type="SUPFAM" id="SSF56112">
    <property type="entry name" value="Protein kinase-like (PK-like)"/>
    <property type="match status" value="1"/>
</dbReference>
<dbReference type="GO" id="GO:0004672">
    <property type="term" value="F:protein kinase activity"/>
    <property type="evidence" value="ECO:0007669"/>
    <property type="project" value="InterPro"/>
</dbReference>
<feature type="transmembrane region" description="Helical" evidence="5">
    <location>
        <begin position="944"/>
        <end position="968"/>
    </location>
</feature>
<dbReference type="Pfam" id="PF00069">
    <property type="entry name" value="Pkinase"/>
    <property type="match status" value="1"/>
</dbReference>
<dbReference type="PANTHER" id="PTHR45832">
    <property type="entry name" value="SERINE/THREONINE-PROTEIN KINASE SAMKA-RELATED-RELATED"/>
    <property type="match status" value="1"/>
</dbReference>
<dbReference type="GO" id="GO:0005524">
    <property type="term" value="F:ATP binding"/>
    <property type="evidence" value="ECO:0007669"/>
    <property type="project" value="UniProtKB-KW"/>
</dbReference>
<feature type="compositionally biased region" description="Polar residues" evidence="4">
    <location>
        <begin position="434"/>
        <end position="445"/>
    </location>
</feature>
<evidence type="ECO:0000259" key="6">
    <source>
        <dbReference type="PROSITE" id="PS50011"/>
    </source>
</evidence>